<dbReference type="GeneID" id="103189583"/>
<proteinExistence type="predicted"/>
<dbReference type="OMA" id="KYHCTRR"/>
<accession>A0A4W3IXT4</accession>
<dbReference type="PANTHER" id="PTHR34651">
    <property type="entry name" value="SIMILAR TO ENSANGP00000021391"/>
    <property type="match status" value="1"/>
</dbReference>
<reference evidence="1" key="5">
    <citation type="submission" date="2025-09" db="UniProtKB">
        <authorList>
            <consortium name="Ensembl"/>
        </authorList>
    </citation>
    <scope>IDENTIFICATION</scope>
</reference>
<evidence type="ECO:0000313" key="1">
    <source>
        <dbReference type="Ensembl" id="ENSCMIP00000035449.1"/>
    </source>
</evidence>
<dbReference type="AlphaFoldDB" id="A0A4W3IXT4"/>
<name>A0A4W3IXT4_CALMI</name>
<reference evidence="2" key="3">
    <citation type="journal article" date="2014" name="Nature">
        <title>Elephant shark genome provides unique insights into gnathostome evolution.</title>
        <authorList>
            <consortium name="International Elephant Shark Genome Sequencing Consortium"/>
            <person name="Venkatesh B."/>
            <person name="Lee A.P."/>
            <person name="Ravi V."/>
            <person name="Maurya A.K."/>
            <person name="Lian M.M."/>
            <person name="Swann J.B."/>
            <person name="Ohta Y."/>
            <person name="Flajnik M.F."/>
            <person name="Sutoh Y."/>
            <person name="Kasahara M."/>
            <person name="Hoon S."/>
            <person name="Gangu V."/>
            <person name="Roy S.W."/>
            <person name="Irimia M."/>
            <person name="Korzh V."/>
            <person name="Kondrychyn I."/>
            <person name="Lim Z.W."/>
            <person name="Tay B.H."/>
            <person name="Tohari S."/>
            <person name="Kong K.W."/>
            <person name="Ho S."/>
            <person name="Lorente-Galdos B."/>
            <person name="Quilez J."/>
            <person name="Marques-Bonet T."/>
            <person name="Raney B.J."/>
            <person name="Ingham P.W."/>
            <person name="Tay A."/>
            <person name="Hillier L.W."/>
            <person name="Minx P."/>
            <person name="Boehm T."/>
            <person name="Wilson R.K."/>
            <person name="Brenner S."/>
            <person name="Warren W.C."/>
        </authorList>
    </citation>
    <scope>NUCLEOTIDE SEQUENCE [LARGE SCALE GENOMIC DNA]</scope>
</reference>
<reference evidence="2" key="1">
    <citation type="journal article" date="2006" name="Science">
        <title>Ancient noncoding elements conserved in the human genome.</title>
        <authorList>
            <person name="Venkatesh B."/>
            <person name="Kirkness E.F."/>
            <person name="Loh Y.H."/>
            <person name="Halpern A.L."/>
            <person name="Lee A.P."/>
            <person name="Johnson J."/>
            <person name="Dandona N."/>
            <person name="Viswanathan L.D."/>
            <person name="Tay A."/>
            <person name="Venter J.C."/>
            <person name="Strausberg R.L."/>
            <person name="Brenner S."/>
        </authorList>
    </citation>
    <scope>NUCLEOTIDE SEQUENCE [LARGE SCALE GENOMIC DNA]</scope>
</reference>
<dbReference type="STRING" id="7868.ENSCMIP00000035449"/>
<dbReference type="PANTHER" id="PTHR34651:SF1">
    <property type="entry name" value="SIMILAR TO ENSANGP00000021391"/>
    <property type="match status" value="1"/>
</dbReference>
<reference evidence="1" key="4">
    <citation type="submission" date="2025-08" db="UniProtKB">
        <authorList>
            <consortium name="Ensembl"/>
        </authorList>
    </citation>
    <scope>IDENTIFICATION</scope>
</reference>
<dbReference type="FunCoup" id="A0A4W3IXT4">
    <property type="interactions" value="57"/>
</dbReference>
<reference evidence="2" key="2">
    <citation type="journal article" date="2007" name="PLoS Biol.">
        <title>Survey sequencing and comparative analysis of the elephant shark (Callorhinchus milii) genome.</title>
        <authorList>
            <person name="Venkatesh B."/>
            <person name="Kirkness E.F."/>
            <person name="Loh Y.H."/>
            <person name="Halpern A.L."/>
            <person name="Lee A.P."/>
            <person name="Johnson J."/>
            <person name="Dandona N."/>
            <person name="Viswanathan L.D."/>
            <person name="Tay A."/>
            <person name="Venter J.C."/>
            <person name="Strausberg R.L."/>
            <person name="Brenner S."/>
        </authorList>
    </citation>
    <scope>NUCLEOTIDE SEQUENCE [LARGE SCALE GENOMIC DNA]</scope>
</reference>
<dbReference type="InterPro" id="IPR029245">
    <property type="entry name" value="DUF4528"/>
</dbReference>
<dbReference type="Proteomes" id="UP000314986">
    <property type="component" value="Unassembled WGS sequence"/>
</dbReference>
<dbReference type="KEGG" id="cmk:103189583"/>
<dbReference type="Ensembl" id="ENSCMIT00000035976.1">
    <property type="protein sequence ID" value="ENSCMIP00000035449.1"/>
    <property type="gene ID" value="ENSCMIG00000014997.1"/>
</dbReference>
<keyword evidence="2" id="KW-1185">Reference proteome</keyword>
<protein>
    <submittedName>
        <fullName evidence="1">Chromosome 15 open reading frame 61</fullName>
    </submittedName>
</protein>
<dbReference type="InParanoid" id="A0A4W3IXT4"/>
<dbReference type="GeneTree" id="ENSGT00390000015942"/>
<evidence type="ECO:0000313" key="2">
    <source>
        <dbReference type="Proteomes" id="UP000314986"/>
    </source>
</evidence>
<dbReference type="OrthoDB" id="9970237at2759"/>
<gene>
    <name evidence="1" type="primary">cunh15orf61</name>
</gene>
<dbReference type="RefSeq" id="XP_007908220.1">
    <property type="nucleotide sequence ID" value="XM_007910029.2"/>
</dbReference>
<dbReference type="Pfam" id="PF15031">
    <property type="entry name" value="DUF4528"/>
    <property type="match status" value="1"/>
</dbReference>
<sequence>MLRWARSDLVVSPAMAVLMERIHRSLLNLILRPFGRRVAKPKASEVLSRHLQQRSRPCWTSYFVKYSAVENDQFGLSHFNWDVGGTNYHILRTGCFPFIKYHCSRAPRQDLRLENRFFTALKVVNLGIPCLAYGIGAWCLIQVTEVVHTSSGPINIYFLYQEDEGAVH</sequence>
<organism evidence="1 2">
    <name type="scientific">Callorhinchus milii</name>
    <name type="common">Ghost shark</name>
    <dbReference type="NCBI Taxonomy" id="7868"/>
    <lineage>
        <taxon>Eukaryota</taxon>
        <taxon>Metazoa</taxon>
        <taxon>Chordata</taxon>
        <taxon>Craniata</taxon>
        <taxon>Vertebrata</taxon>
        <taxon>Chondrichthyes</taxon>
        <taxon>Holocephali</taxon>
        <taxon>Chimaeriformes</taxon>
        <taxon>Callorhinchidae</taxon>
        <taxon>Callorhinchus</taxon>
    </lineage>
</organism>